<accession>A0ABW4EKJ0</accession>
<comment type="caution">
    <text evidence="2">The sequence shown here is derived from an EMBL/GenBank/DDBJ whole genome shotgun (WGS) entry which is preliminary data.</text>
</comment>
<dbReference type="RefSeq" id="WP_379918062.1">
    <property type="nucleotide sequence ID" value="NZ_JBHUDD010000153.1"/>
</dbReference>
<reference evidence="3" key="1">
    <citation type="journal article" date="2019" name="Int. J. Syst. Evol. Microbiol.">
        <title>The Global Catalogue of Microorganisms (GCM) 10K type strain sequencing project: providing services to taxonomists for standard genome sequencing and annotation.</title>
        <authorList>
            <consortium name="The Broad Institute Genomics Platform"/>
            <consortium name="The Broad Institute Genome Sequencing Center for Infectious Disease"/>
            <person name="Wu L."/>
            <person name="Ma J."/>
        </authorList>
    </citation>
    <scope>NUCLEOTIDE SEQUENCE [LARGE SCALE GENOMIC DNA]</scope>
    <source>
        <strain evidence="3">CGMCC 1.12477</strain>
    </source>
</reference>
<name>A0ABW4EKJ0_9RHOB</name>
<dbReference type="EMBL" id="JBHUDD010000153">
    <property type="protein sequence ID" value="MFD1511161.1"/>
    <property type="molecule type" value="Genomic_DNA"/>
</dbReference>
<keyword evidence="1" id="KW-1133">Transmembrane helix</keyword>
<organism evidence="2 3">
    <name type="scientific">Lacimonas salitolerans</name>
    <dbReference type="NCBI Taxonomy" id="1323750"/>
    <lineage>
        <taxon>Bacteria</taxon>
        <taxon>Pseudomonadati</taxon>
        <taxon>Pseudomonadota</taxon>
        <taxon>Alphaproteobacteria</taxon>
        <taxon>Rhodobacterales</taxon>
        <taxon>Paracoccaceae</taxon>
        <taxon>Lacimonas</taxon>
    </lineage>
</organism>
<sequence>MILFNALTRGAIAFLAIMSLGICGLMLRDGVSIDGMTELLAYLPEGDLQGTVDVVKLSFQQGFGNLM</sequence>
<evidence type="ECO:0000313" key="3">
    <source>
        <dbReference type="Proteomes" id="UP001597186"/>
    </source>
</evidence>
<evidence type="ECO:0000256" key="1">
    <source>
        <dbReference type="SAM" id="Phobius"/>
    </source>
</evidence>
<proteinExistence type="predicted"/>
<keyword evidence="3" id="KW-1185">Reference proteome</keyword>
<evidence type="ECO:0000313" key="2">
    <source>
        <dbReference type="EMBL" id="MFD1511161.1"/>
    </source>
</evidence>
<dbReference type="Proteomes" id="UP001597186">
    <property type="component" value="Unassembled WGS sequence"/>
</dbReference>
<protein>
    <recommendedName>
        <fullName evidence="4">ABC transporter permease</fullName>
    </recommendedName>
</protein>
<keyword evidence="1" id="KW-0472">Membrane</keyword>
<keyword evidence="1" id="KW-0812">Transmembrane</keyword>
<feature type="transmembrane region" description="Helical" evidence="1">
    <location>
        <begin position="6"/>
        <end position="27"/>
    </location>
</feature>
<evidence type="ECO:0008006" key="4">
    <source>
        <dbReference type="Google" id="ProtNLM"/>
    </source>
</evidence>
<gene>
    <name evidence="2" type="ORF">ACFTOW_17395</name>
</gene>